<reference evidence="1 2" key="1">
    <citation type="submission" date="2020-08" db="EMBL/GenBank/DDBJ databases">
        <title>Hymenobacter sp.</title>
        <authorList>
            <person name="Kim M.K."/>
        </authorList>
    </citation>
    <scope>NUCLEOTIDE SEQUENCE [LARGE SCALE GENOMIC DNA]</scope>
    <source>
        <strain evidence="1 2">BT507</strain>
    </source>
</reference>
<proteinExistence type="predicted"/>
<dbReference type="RefSeq" id="WP_187321096.1">
    <property type="nucleotide sequence ID" value="NZ_JACSCY010000019.1"/>
</dbReference>
<comment type="caution">
    <text evidence="1">The sequence shown here is derived from an EMBL/GenBank/DDBJ whole genome shotgun (WGS) entry which is preliminary data.</text>
</comment>
<dbReference type="Proteomes" id="UP000622017">
    <property type="component" value="Unassembled WGS sequence"/>
</dbReference>
<sequence>MIPSPIAHATRFWQDMLGQQHETPRSFLWQNVEDMEPDEAGPIAWKNEQAKTRIYLKGDKVICVLGTYGYWRRQWQTYASWNSVSLNQIGMN</sequence>
<gene>
    <name evidence="1" type="ORF">H8B15_18265</name>
</gene>
<accession>A0ABR7MPI2</accession>
<name>A0ABR7MPI2_9BACT</name>
<organism evidence="1 2">
    <name type="scientific">Hymenobacter citatus</name>
    <dbReference type="NCBI Taxonomy" id="2763506"/>
    <lineage>
        <taxon>Bacteria</taxon>
        <taxon>Pseudomonadati</taxon>
        <taxon>Bacteroidota</taxon>
        <taxon>Cytophagia</taxon>
        <taxon>Cytophagales</taxon>
        <taxon>Hymenobacteraceae</taxon>
        <taxon>Hymenobacter</taxon>
    </lineage>
</organism>
<dbReference type="EMBL" id="JACSCY010000019">
    <property type="protein sequence ID" value="MBC6612873.1"/>
    <property type="molecule type" value="Genomic_DNA"/>
</dbReference>
<evidence type="ECO:0000313" key="2">
    <source>
        <dbReference type="Proteomes" id="UP000622017"/>
    </source>
</evidence>
<keyword evidence="2" id="KW-1185">Reference proteome</keyword>
<protein>
    <submittedName>
        <fullName evidence="1">Uncharacterized protein</fullName>
    </submittedName>
</protein>
<evidence type="ECO:0000313" key="1">
    <source>
        <dbReference type="EMBL" id="MBC6612873.1"/>
    </source>
</evidence>